<reference evidence="2 3" key="1">
    <citation type="submission" date="2019-06" db="EMBL/GenBank/DDBJ databases">
        <title>Whole genome sequence for Rhodospirillaceae sp. R148.</title>
        <authorList>
            <person name="Wang G."/>
        </authorList>
    </citation>
    <scope>NUCLEOTIDE SEQUENCE [LARGE SCALE GENOMIC DNA]</scope>
    <source>
        <strain evidence="2 3">R148</strain>
    </source>
</reference>
<dbReference type="AlphaFoldDB" id="A0A545TAU0"/>
<keyword evidence="3" id="KW-1185">Reference proteome</keyword>
<organism evidence="2 3">
    <name type="scientific">Denitrobaculum tricleocarpae</name>
    <dbReference type="NCBI Taxonomy" id="2591009"/>
    <lineage>
        <taxon>Bacteria</taxon>
        <taxon>Pseudomonadati</taxon>
        <taxon>Pseudomonadota</taxon>
        <taxon>Alphaproteobacteria</taxon>
        <taxon>Rhodospirillales</taxon>
        <taxon>Rhodospirillaceae</taxon>
        <taxon>Denitrobaculum</taxon>
    </lineage>
</organism>
<evidence type="ECO:0000259" key="1">
    <source>
        <dbReference type="Pfam" id="PF20056"/>
    </source>
</evidence>
<dbReference type="EMBL" id="VHSH01000010">
    <property type="protein sequence ID" value="TQV74327.1"/>
    <property type="molecule type" value="Genomic_DNA"/>
</dbReference>
<feature type="domain" description="DUF6455" evidence="1">
    <location>
        <begin position="1"/>
        <end position="81"/>
    </location>
</feature>
<comment type="caution">
    <text evidence="2">The sequence shown here is derived from an EMBL/GenBank/DDBJ whole genome shotgun (WGS) entry which is preliminary data.</text>
</comment>
<dbReference type="OrthoDB" id="7961152at2"/>
<dbReference type="InterPro" id="IPR045601">
    <property type="entry name" value="DUF6455"/>
</dbReference>
<dbReference type="Pfam" id="PF20056">
    <property type="entry name" value="DUF6455"/>
    <property type="match status" value="1"/>
</dbReference>
<evidence type="ECO:0000313" key="3">
    <source>
        <dbReference type="Proteomes" id="UP000315252"/>
    </source>
</evidence>
<sequence>MGWFNKLTERVDLMGEMFAQTDALRNFDSFGPTMEGQLRNAMYACAGCQDTEKCKEWLAEGRRHAHPPRFCPNAGRIREFRSLS</sequence>
<proteinExistence type="predicted"/>
<protein>
    <recommendedName>
        <fullName evidence="1">DUF6455 domain-containing protein</fullName>
    </recommendedName>
</protein>
<dbReference type="Proteomes" id="UP000315252">
    <property type="component" value="Unassembled WGS sequence"/>
</dbReference>
<name>A0A545TAU0_9PROT</name>
<dbReference type="RefSeq" id="WP_142898957.1">
    <property type="nucleotide sequence ID" value="NZ_ML660061.1"/>
</dbReference>
<accession>A0A545TAU0</accession>
<evidence type="ECO:0000313" key="2">
    <source>
        <dbReference type="EMBL" id="TQV74327.1"/>
    </source>
</evidence>
<gene>
    <name evidence="2" type="ORF">FKG95_23875</name>
</gene>